<reference evidence="10 11" key="1">
    <citation type="submission" date="2022-12" db="EMBL/GenBank/DDBJ databases">
        <authorList>
            <person name="Muema E."/>
        </authorList>
    </citation>
    <scope>NUCLEOTIDE SEQUENCE [LARGE SCALE GENOMIC DNA]</scope>
    <source>
        <strain evidence="11">1326</strain>
    </source>
</reference>
<evidence type="ECO:0000256" key="8">
    <source>
        <dbReference type="SAM" id="MobiDB-lite"/>
    </source>
</evidence>
<proteinExistence type="inferred from homology"/>
<comment type="similarity">
    <text evidence="7">Belongs to the glycosyltransferase 87 family.</text>
</comment>
<comment type="caution">
    <text evidence="10">The sequence shown here is derived from an EMBL/GenBank/DDBJ whole genome shotgun (WGS) entry which is preliminary data.</text>
</comment>
<evidence type="ECO:0000256" key="9">
    <source>
        <dbReference type="SAM" id="Phobius"/>
    </source>
</evidence>
<evidence type="ECO:0000256" key="6">
    <source>
        <dbReference type="ARBA" id="ARBA00023136"/>
    </source>
</evidence>
<gene>
    <name evidence="10" type="ORF">O7A60_00840</name>
</gene>
<evidence type="ECO:0000256" key="7">
    <source>
        <dbReference type="ARBA" id="ARBA00024033"/>
    </source>
</evidence>
<evidence type="ECO:0000256" key="5">
    <source>
        <dbReference type="ARBA" id="ARBA00022989"/>
    </source>
</evidence>
<dbReference type="Pfam" id="PF09594">
    <property type="entry name" value="GT87"/>
    <property type="match status" value="1"/>
</dbReference>
<evidence type="ECO:0000256" key="2">
    <source>
        <dbReference type="ARBA" id="ARBA00022475"/>
    </source>
</evidence>
<dbReference type="Proteomes" id="UP001387293">
    <property type="component" value="Unassembled WGS sequence"/>
</dbReference>
<sequence>MAPVNQTAPNRSDIRFAALVLCTGILIGLRYYLALWTFDEHGFSELSDRLPYWDFTNLWAGGRMALDGHVAWLFDVDSYRAALRRMFSPDLPNQEWSYPPSILVFGAPLALVPVFPAYFIWTFGTVFCLWLAVRPLKLGTLAEAAVLVCPAVFINAIFGQNGALTTALLIGGLAVAPKRPILAGLLFGLLTIKPHLGILVPFCLLAGGNWRAIAAAALLSAMLFILTGLSLGFHVWHLFWTETRPLMTAILEAPYPQPYQANAATMFFLARACGAGLTVAYALQAVATIAAICAAIWVWLPRRQVEDGKRVVLTAVLTTVATPYGYSYDTVGLAVAVAYLFSTRANMPRIFLALIWLYPAIAHLVNGIGLGIGVLVPLSLSAWMLADVRARECRTSTTPTAGHHSYSERLPRSGG</sequence>
<organism evidence="10 11">
    <name type="scientific">Mesorhizobium salmacidum</name>
    <dbReference type="NCBI Taxonomy" id="3015171"/>
    <lineage>
        <taxon>Bacteria</taxon>
        <taxon>Pseudomonadati</taxon>
        <taxon>Pseudomonadota</taxon>
        <taxon>Alphaproteobacteria</taxon>
        <taxon>Hyphomicrobiales</taxon>
        <taxon>Phyllobacteriaceae</taxon>
        <taxon>Mesorhizobium</taxon>
    </lineage>
</organism>
<feature type="transmembrane region" description="Helical" evidence="9">
    <location>
        <begin position="16"/>
        <end position="38"/>
    </location>
</feature>
<evidence type="ECO:0000313" key="10">
    <source>
        <dbReference type="EMBL" id="MEI9407323.1"/>
    </source>
</evidence>
<feature type="transmembrane region" description="Helical" evidence="9">
    <location>
        <begin position="102"/>
        <end position="133"/>
    </location>
</feature>
<feature type="transmembrane region" description="Helical" evidence="9">
    <location>
        <begin position="361"/>
        <end position="386"/>
    </location>
</feature>
<feature type="transmembrane region" description="Helical" evidence="9">
    <location>
        <begin position="212"/>
        <end position="236"/>
    </location>
</feature>
<evidence type="ECO:0000256" key="3">
    <source>
        <dbReference type="ARBA" id="ARBA00022679"/>
    </source>
</evidence>
<feature type="region of interest" description="Disordered" evidence="8">
    <location>
        <begin position="396"/>
        <end position="415"/>
    </location>
</feature>
<protein>
    <submittedName>
        <fullName evidence="10">Glycosyltransferase family 87 protein</fullName>
    </submittedName>
</protein>
<keyword evidence="11" id="KW-1185">Reference proteome</keyword>
<evidence type="ECO:0000256" key="4">
    <source>
        <dbReference type="ARBA" id="ARBA00022692"/>
    </source>
</evidence>
<keyword evidence="2" id="KW-1003">Cell membrane</keyword>
<keyword evidence="4 9" id="KW-0812">Transmembrane</keyword>
<accession>A0ABU8KNP3</accession>
<feature type="transmembrane region" description="Helical" evidence="9">
    <location>
        <begin position="145"/>
        <end position="175"/>
    </location>
</feature>
<name>A0ABU8KNP3_9HYPH</name>
<feature type="compositionally biased region" description="Basic and acidic residues" evidence="8">
    <location>
        <begin position="405"/>
        <end position="415"/>
    </location>
</feature>
<comment type="subcellular location">
    <subcellularLocation>
        <location evidence="1">Cell membrane</location>
        <topology evidence="1">Multi-pass membrane protein</topology>
    </subcellularLocation>
</comment>
<keyword evidence="3" id="KW-0808">Transferase</keyword>
<keyword evidence="5 9" id="KW-1133">Transmembrane helix</keyword>
<dbReference type="EMBL" id="JAPYKS010000001">
    <property type="protein sequence ID" value="MEI9407323.1"/>
    <property type="molecule type" value="Genomic_DNA"/>
</dbReference>
<feature type="transmembrane region" description="Helical" evidence="9">
    <location>
        <begin position="181"/>
        <end position="205"/>
    </location>
</feature>
<evidence type="ECO:0000256" key="1">
    <source>
        <dbReference type="ARBA" id="ARBA00004651"/>
    </source>
</evidence>
<evidence type="ECO:0000313" key="11">
    <source>
        <dbReference type="Proteomes" id="UP001387293"/>
    </source>
</evidence>
<dbReference type="InterPro" id="IPR018584">
    <property type="entry name" value="GT87"/>
</dbReference>
<dbReference type="RefSeq" id="WP_337104591.1">
    <property type="nucleotide sequence ID" value="NZ_JAPYKS010000001.1"/>
</dbReference>
<keyword evidence="6 9" id="KW-0472">Membrane</keyword>
<feature type="transmembrane region" description="Helical" evidence="9">
    <location>
        <begin position="279"/>
        <end position="300"/>
    </location>
</feature>